<evidence type="ECO:0000259" key="3">
    <source>
        <dbReference type="Pfam" id="PF16344"/>
    </source>
</evidence>
<feature type="transmembrane region" description="Helical" evidence="1">
    <location>
        <begin position="77"/>
        <end position="95"/>
    </location>
</feature>
<proteinExistence type="predicted"/>
<dbReference type="RefSeq" id="WP_346758667.1">
    <property type="nucleotide sequence ID" value="NZ_JAUJEB010000002.1"/>
</dbReference>
<keyword evidence="1" id="KW-1133">Transmembrane helix</keyword>
<reference evidence="4" key="1">
    <citation type="submission" date="2023-06" db="EMBL/GenBank/DDBJ databases">
        <title>Genomic of Agaribacillus aureum.</title>
        <authorList>
            <person name="Wang G."/>
        </authorList>
    </citation>
    <scope>NUCLEOTIDE SEQUENCE</scope>
    <source>
        <strain evidence="4">BMA12</strain>
    </source>
</reference>
<dbReference type="InterPro" id="IPR006860">
    <property type="entry name" value="FecR"/>
</dbReference>
<dbReference type="Gene3D" id="2.60.120.1440">
    <property type="match status" value="1"/>
</dbReference>
<comment type="caution">
    <text evidence="4">The sequence shown here is derived from an EMBL/GenBank/DDBJ whole genome shotgun (WGS) entry which is preliminary data.</text>
</comment>
<dbReference type="Gene3D" id="3.55.50.30">
    <property type="match status" value="1"/>
</dbReference>
<dbReference type="Proteomes" id="UP001172083">
    <property type="component" value="Unassembled WGS sequence"/>
</dbReference>
<evidence type="ECO:0000256" key="1">
    <source>
        <dbReference type="SAM" id="Phobius"/>
    </source>
</evidence>
<keyword evidence="1" id="KW-0812">Transmembrane</keyword>
<gene>
    <name evidence="4" type="ORF">QQ020_14760</name>
</gene>
<evidence type="ECO:0000259" key="2">
    <source>
        <dbReference type="Pfam" id="PF04773"/>
    </source>
</evidence>
<dbReference type="Pfam" id="PF16344">
    <property type="entry name" value="FecR_C"/>
    <property type="match status" value="1"/>
</dbReference>
<feature type="domain" description="FecR protein" evidence="2">
    <location>
        <begin position="119"/>
        <end position="208"/>
    </location>
</feature>
<evidence type="ECO:0000313" key="5">
    <source>
        <dbReference type="Proteomes" id="UP001172083"/>
    </source>
</evidence>
<dbReference type="EMBL" id="JAUJEB010000002">
    <property type="protein sequence ID" value="MDN5213328.1"/>
    <property type="molecule type" value="Genomic_DNA"/>
</dbReference>
<accession>A0ABT8L6F0</accession>
<sequence length="323" mass="37488">MEYLIFKYLNKNLTEAEKQQLTEWLQKDKVNRKVFENMVAEWSLKTSDIERSKRSIYHNIVGASEAKPRKGGIFSSFIKVAAALAVVLTATFLIVRLNQQNENNKVEHRSAKIERVALPGQKLRMKLPDGTEVVLNSDSRLVTEESYDGAVRKVFLEGEAFFDVVEDASKPFIVETNATNVAVLGTSFNVRCYDDEENVSVAVNTGKVSVSDRDDSDEHFILKNEMLVYSIKDKLFNKLVNFDRELVFGWKDQHLVFEDESIEKIFKQLSRWYDVKFKVLANIDREKRFTARFQNQTLETVMKSISFNYEFDYEINEKEIIIK</sequence>
<evidence type="ECO:0000313" key="4">
    <source>
        <dbReference type="EMBL" id="MDN5213328.1"/>
    </source>
</evidence>
<dbReference type="PIRSF" id="PIRSF018266">
    <property type="entry name" value="FecR"/>
    <property type="match status" value="1"/>
</dbReference>
<keyword evidence="1" id="KW-0472">Membrane</keyword>
<organism evidence="4 5">
    <name type="scientific">Agaribacillus aureus</name>
    <dbReference type="NCBI Taxonomy" id="3051825"/>
    <lineage>
        <taxon>Bacteria</taxon>
        <taxon>Pseudomonadati</taxon>
        <taxon>Bacteroidota</taxon>
        <taxon>Cytophagia</taxon>
        <taxon>Cytophagales</taxon>
        <taxon>Splendidivirgaceae</taxon>
        <taxon>Agaribacillus</taxon>
    </lineage>
</organism>
<dbReference type="Pfam" id="PF04773">
    <property type="entry name" value="FecR"/>
    <property type="match status" value="1"/>
</dbReference>
<keyword evidence="5" id="KW-1185">Reference proteome</keyword>
<dbReference type="InterPro" id="IPR032508">
    <property type="entry name" value="FecR_C"/>
</dbReference>
<feature type="domain" description="Protein FecR C-terminal" evidence="3">
    <location>
        <begin position="255"/>
        <end position="322"/>
    </location>
</feature>
<dbReference type="PANTHER" id="PTHR30273:SF2">
    <property type="entry name" value="PROTEIN FECR"/>
    <property type="match status" value="1"/>
</dbReference>
<protein>
    <submittedName>
        <fullName evidence="4">DUF4974 domain-containing protein</fullName>
    </submittedName>
</protein>
<dbReference type="InterPro" id="IPR012373">
    <property type="entry name" value="Ferrdict_sens_TM"/>
</dbReference>
<name>A0ABT8L6F0_9BACT</name>
<dbReference type="PANTHER" id="PTHR30273">
    <property type="entry name" value="PERIPLASMIC SIGNAL SENSOR AND SIGMA FACTOR ACTIVATOR FECR-RELATED"/>
    <property type="match status" value="1"/>
</dbReference>